<feature type="non-terminal residue" evidence="2">
    <location>
        <position position="1"/>
    </location>
</feature>
<sequence>TIALIADFESMDTAKKAIDMVLTGSKHASVYRYVERVMKKLRTGQRFDSNR</sequence>
<name>X0UGV5_9ZZZZ</name>
<evidence type="ECO:0000259" key="1">
    <source>
        <dbReference type="Pfam" id="PF22891"/>
    </source>
</evidence>
<dbReference type="AlphaFoldDB" id="X0UGV5"/>
<evidence type="ECO:0000313" key="2">
    <source>
        <dbReference type="EMBL" id="GAF98526.1"/>
    </source>
</evidence>
<accession>X0UGV5</accession>
<dbReference type="InterPro" id="IPR036612">
    <property type="entry name" value="KH_dom_type_1_sf"/>
</dbReference>
<reference evidence="2" key="1">
    <citation type="journal article" date="2014" name="Front. Microbiol.">
        <title>High frequency of phylogenetically diverse reductive dehalogenase-homologous genes in deep subseafloor sedimentary metagenomes.</title>
        <authorList>
            <person name="Kawai M."/>
            <person name="Futagami T."/>
            <person name="Toyoda A."/>
            <person name="Takaki Y."/>
            <person name="Nishi S."/>
            <person name="Hori S."/>
            <person name="Arai W."/>
            <person name="Tsubouchi T."/>
            <person name="Morono Y."/>
            <person name="Uchiyama I."/>
            <person name="Ito T."/>
            <person name="Fujiyama A."/>
            <person name="Inagaki F."/>
            <person name="Takami H."/>
        </authorList>
    </citation>
    <scope>NUCLEOTIDE SEQUENCE</scope>
    <source>
        <strain evidence="2">Expedition CK06-06</strain>
    </source>
</reference>
<proteinExistence type="predicted"/>
<gene>
    <name evidence="2" type="ORF">S01H1_21939</name>
</gene>
<feature type="domain" description="PNO1 second type I KH" evidence="1">
    <location>
        <begin position="1"/>
        <end position="38"/>
    </location>
</feature>
<dbReference type="Gene3D" id="3.30.1370.10">
    <property type="entry name" value="K Homology domain, type 1"/>
    <property type="match status" value="1"/>
</dbReference>
<dbReference type="EMBL" id="BARS01012271">
    <property type="protein sequence ID" value="GAF98526.1"/>
    <property type="molecule type" value="Genomic_DNA"/>
</dbReference>
<dbReference type="GO" id="GO:0003723">
    <property type="term" value="F:RNA binding"/>
    <property type="evidence" value="ECO:0007669"/>
    <property type="project" value="InterPro"/>
</dbReference>
<comment type="caution">
    <text evidence="2">The sequence shown here is derived from an EMBL/GenBank/DDBJ whole genome shotgun (WGS) entry which is preliminary data.</text>
</comment>
<dbReference type="Pfam" id="PF22891">
    <property type="entry name" value="KH_PNO1_2nd"/>
    <property type="match status" value="1"/>
</dbReference>
<dbReference type="InterPro" id="IPR055211">
    <property type="entry name" value="KH_PNO1_2nd"/>
</dbReference>
<organism evidence="2">
    <name type="scientific">marine sediment metagenome</name>
    <dbReference type="NCBI Taxonomy" id="412755"/>
    <lineage>
        <taxon>unclassified sequences</taxon>
        <taxon>metagenomes</taxon>
        <taxon>ecological metagenomes</taxon>
    </lineage>
</organism>
<protein>
    <recommendedName>
        <fullName evidence="1">PNO1 second type I KH domain-containing protein</fullName>
    </recommendedName>
</protein>